<dbReference type="AlphaFoldDB" id="A0A0K2UD22"/>
<evidence type="ECO:0000313" key="1">
    <source>
        <dbReference type="EMBL" id="CDW35611.1"/>
    </source>
</evidence>
<dbReference type="EMBL" id="HACA01018250">
    <property type="protein sequence ID" value="CDW35611.1"/>
    <property type="molecule type" value="Transcribed_RNA"/>
</dbReference>
<organism evidence="1">
    <name type="scientific">Lepeophtheirus salmonis</name>
    <name type="common">Salmon louse</name>
    <name type="synonym">Caligus salmonis</name>
    <dbReference type="NCBI Taxonomy" id="72036"/>
    <lineage>
        <taxon>Eukaryota</taxon>
        <taxon>Metazoa</taxon>
        <taxon>Ecdysozoa</taxon>
        <taxon>Arthropoda</taxon>
        <taxon>Crustacea</taxon>
        <taxon>Multicrustacea</taxon>
        <taxon>Hexanauplia</taxon>
        <taxon>Copepoda</taxon>
        <taxon>Siphonostomatoida</taxon>
        <taxon>Caligidae</taxon>
        <taxon>Lepeophtheirus</taxon>
    </lineage>
</organism>
<sequence>MCKMHISWISFKFKNMKRSLLLDRLVYSTKVFEKPGLTPVSPSNELYIYVLRYK</sequence>
<proteinExistence type="predicted"/>
<accession>A0A0K2UD22</accession>
<protein>
    <submittedName>
        <fullName evidence="1">Uncharacterized protein</fullName>
    </submittedName>
</protein>
<reference evidence="1" key="1">
    <citation type="submission" date="2014-05" db="EMBL/GenBank/DDBJ databases">
        <authorList>
            <person name="Chronopoulou M."/>
        </authorList>
    </citation>
    <scope>NUCLEOTIDE SEQUENCE</scope>
    <source>
        <tissue evidence="1">Whole organism</tissue>
    </source>
</reference>
<name>A0A0K2UD22_LEPSM</name>